<gene>
    <name evidence="2" type="ORF">DS831_03580</name>
    <name evidence="1" type="ORF">DS832_00150</name>
</gene>
<dbReference type="Proteomes" id="UP000284822">
    <property type="component" value="Unassembled WGS sequence"/>
</dbReference>
<dbReference type="EMBL" id="QOCS01000001">
    <property type="protein sequence ID" value="RHW48838.1"/>
    <property type="molecule type" value="Genomic_DNA"/>
</dbReference>
<keyword evidence="3" id="KW-1185">Reference proteome</keyword>
<organism evidence="1 4">
    <name type="scientific">Bombilactobacillus bombi</name>
    <dbReference type="NCBI Taxonomy" id="1303590"/>
    <lineage>
        <taxon>Bacteria</taxon>
        <taxon>Bacillati</taxon>
        <taxon>Bacillota</taxon>
        <taxon>Bacilli</taxon>
        <taxon>Lactobacillales</taxon>
        <taxon>Lactobacillaceae</taxon>
        <taxon>Bombilactobacillus</taxon>
    </lineage>
</organism>
<name>A0A3R6XTQ9_9LACO</name>
<dbReference type="AlphaFoldDB" id="A0A3R6XTQ9"/>
<protein>
    <submittedName>
        <fullName evidence="1">DUF2187 domain-containing protein</fullName>
    </submittedName>
</protein>
<accession>A0A3R6XTQ9</accession>
<evidence type="ECO:0000313" key="1">
    <source>
        <dbReference type="EMBL" id="RHW48838.1"/>
    </source>
</evidence>
<comment type="caution">
    <text evidence="1">The sequence shown here is derived from an EMBL/GenBank/DDBJ whole genome shotgun (WGS) entry which is preliminary data.</text>
</comment>
<dbReference type="RefSeq" id="WP_118900497.1">
    <property type="nucleotide sequence ID" value="NZ_QOCR01000002.1"/>
</dbReference>
<dbReference type="OrthoDB" id="2247035at2"/>
<dbReference type="EMBL" id="QOCR01000002">
    <property type="protein sequence ID" value="RHW51117.1"/>
    <property type="molecule type" value="Genomic_DNA"/>
</dbReference>
<evidence type="ECO:0000313" key="2">
    <source>
        <dbReference type="EMBL" id="RHW51117.1"/>
    </source>
</evidence>
<proteinExistence type="predicted"/>
<sequence length="81" mass="9017">MKISAINVGDKLQGKVQEDMEHPFIGTVEKVYSNSALLTIDDYDPKDSDNVAELNHKIIVNVNSLKKLKDDNTPDKSTTTK</sequence>
<reference evidence="3 4" key="1">
    <citation type="submission" date="2018-07" db="EMBL/GenBank/DDBJ databases">
        <title>Genome sequences of six Lactobacillus spp. isolated from bumble bee guts.</title>
        <authorList>
            <person name="Motta E.V.S."/>
            <person name="Moran N.A."/>
        </authorList>
    </citation>
    <scope>NUCLEOTIDE SEQUENCE [LARGE SCALE GENOMIC DNA]</scope>
    <source>
        <strain evidence="2 3">BI-1.1</strain>
        <strain evidence="1 4">LV-8.1</strain>
    </source>
</reference>
<evidence type="ECO:0000313" key="3">
    <source>
        <dbReference type="Proteomes" id="UP000284109"/>
    </source>
</evidence>
<dbReference type="Proteomes" id="UP000284109">
    <property type="component" value="Unassembled WGS sequence"/>
</dbReference>
<evidence type="ECO:0000313" key="4">
    <source>
        <dbReference type="Proteomes" id="UP000284822"/>
    </source>
</evidence>